<sequence>MKNSVFALSALAGIAMSSPLAARDNGITVDPAWPAAPSLKADPNPTASYAQAAAASAASNLVVTPVTTLKKRNYWYANCASTTVATTITSIVSSASSTITSVIATSTVVTVPTTTAPIITCSIRPTGAGIVPTPDTDAAFLADKEFHDDANGAPLVVPGQSGIYNQTFKDLQGATEMNTYMGYKTLDSYDVAGCAAFCDNTKLCQSFNIYVERDPLYEQNDPSCSNASTIYFKCSLYGSYIDGKSATNVGQYQGSFHVVISGSNGYSMPNATVTKPPTCNQPGSNTWGSGKPCNGGGIVKKPGNCMGSKFFPGPFDPMVCSAYASAQVALNRKTGNWWNPSSWLPCSSFNAYTVKRNGVAIGMQCVLFYNAVSPSTDVVPFNPSSGSDSYTCESSLVYTVTNGWWTWLSSFL</sequence>
<feature type="chain" id="PRO_5047089498" description="Apple domain-containing protein" evidence="1">
    <location>
        <begin position="23"/>
        <end position="412"/>
    </location>
</feature>
<dbReference type="Proteomes" id="UP001456524">
    <property type="component" value="Unassembled WGS sequence"/>
</dbReference>
<keyword evidence="1" id="KW-0732">Signal</keyword>
<evidence type="ECO:0000313" key="2">
    <source>
        <dbReference type="EMBL" id="KAK8169298.1"/>
    </source>
</evidence>
<protein>
    <recommendedName>
        <fullName evidence="4">Apple domain-containing protein</fullName>
    </recommendedName>
</protein>
<evidence type="ECO:0000256" key="1">
    <source>
        <dbReference type="SAM" id="SignalP"/>
    </source>
</evidence>
<name>A0ABR1XV39_9PEZI</name>
<reference evidence="2 3" key="1">
    <citation type="journal article" date="2022" name="G3 (Bethesda)">
        <title>Enemy or ally: a genomic approach to elucidate the lifestyle of Phyllosticta citrichinaensis.</title>
        <authorList>
            <person name="Buijs V.A."/>
            <person name="Groenewald J.Z."/>
            <person name="Haridas S."/>
            <person name="LaButti K.M."/>
            <person name="Lipzen A."/>
            <person name="Martin F.M."/>
            <person name="Barry K."/>
            <person name="Grigoriev I.V."/>
            <person name="Crous P.W."/>
            <person name="Seidl M.F."/>
        </authorList>
    </citation>
    <scope>NUCLEOTIDE SEQUENCE [LARGE SCALE GENOMIC DNA]</scope>
    <source>
        <strain evidence="2 3">CBS 129764</strain>
    </source>
</reference>
<evidence type="ECO:0000313" key="3">
    <source>
        <dbReference type="Proteomes" id="UP001456524"/>
    </source>
</evidence>
<proteinExistence type="predicted"/>
<dbReference type="PANTHER" id="PTHR36578:SF1">
    <property type="entry name" value="APPLE DOMAIN-CONTAINING PROTEIN"/>
    <property type="match status" value="1"/>
</dbReference>
<accession>A0ABR1XV39</accession>
<dbReference type="PANTHER" id="PTHR36578">
    <property type="entry name" value="CHROMOSOME 15, WHOLE GENOME SHOTGUN SEQUENCE"/>
    <property type="match status" value="1"/>
</dbReference>
<evidence type="ECO:0008006" key="4">
    <source>
        <dbReference type="Google" id="ProtNLM"/>
    </source>
</evidence>
<comment type="caution">
    <text evidence="2">The sequence shown here is derived from an EMBL/GenBank/DDBJ whole genome shotgun (WGS) entry which is preliminary data.</text>
</comment>
<feature type="signal peptide" evidence="1">
    <location>
        <begin position="1"/>
        <end position="22"/>
    </location>
</feature>
<organism evidence="2 3">
    <name type="scientific">Phyllosticta citrichinensis</name>
    <dbReference type="NCBI Taxonomy" id="1130410"/>
    <lineage>
        <taxon>Eukaryota</taxon>
        <taxon>Fungi</taxon>
        <taxon>Dikarya</taxon>
        <taxon>Ascomycota</taxon>
        <taxon>Pezizomycotina</taxon>
        <taxon>Dothideomycetes</taxon>
        <taxon>Dothideomycetes incertae sedis</taxon>
        <taxon>Botryosphaeriales</taxon>
        <taxon>Phyllostictaceae</taxon>
        <taxon>Phyllosticta</taxon>
    </lineage>
</organism>
<gene>
    <name evidence="2" type="ORF">IWX90DRAFT_429572</name>
</gene>
<keyword evidence="3" id="KW-1185">Reference proteome</keyword>
<dbReference type="EMBL" id="JBBWUH010000004">
    <property type="protein sequence ID" value="KAK8169298.1"/>
    <property type="molecule type" value="Genomic_DNA"/>
</dbReference>